<evidence type="ECO:0000313" key="3">
    <source>
        <dbReference type="Proteomes" id="UP000641588"/>
    </source>
</evidence>
<accession>A0A972GLR1</accession>
<comment type="caution">
    <text evidence="2">The sequence shown here is derived from an EMBL/GenBank/DDBJ whole genome shotgun (WGS) entry which is preliminary data.</text>
</comment>
<dbReference type="EMBL" id="WHOD01000035">
    <property type="protein sequence ID" value="NOU93116.1"/>
    <property type="molecule type" value="Genomic_DNA"/>
</dbReference>
<sequence length="99" mass="11287">MNKEKVESKMNPVVRFFIGFFIMTLPYSSLLLLFDFESGYEEVIGAFILAIAFSIIGIIVAVLIRYIFKTRYISLGLLLGGFTTILIIKILDELVFGYF</sequence>
<dbReference type="AlphaFoldDB" id="A0A972GLR1"/>
<keyword evidence="1" id="KW-1133">Transmembrane helix</keyword>
<feature type="transmembrane region" description="Helical" evidence="1">
    <location>
        <begin position="75"/>
        <end position="91"/>
    </location>
</feature>
<feature type="transmembrane region" description="Helical" evidence="1">
    <location>
        <begin position="12"/>
        <end position="34"/>
    </location>
</feature>
<protein>
    <submittedName>
        <fullName evidence="2">Uncharacterized protein</fullName>
    </submittedName>
</protein>
<gene>
    <name evidence="2" type="ORF">GC093_07720</name>
</gene>
<keyword evidence="1" id="KW-0812">Transmembrane</keyword>
<evidence type="ECO:0000256" key="1">
    <source>
        <dbReference type="SAM" id="Phobius"/>
    </source>
</evidence>
<dbReference type="Proteomes" id="UP000641588">
    <property type="component" value="Unassembled WGS sequence"/>
</dbReference>
<reference evidence="2" key="1">
    <citation type="submission" date="2019-10" db="EMBL/GenBank/DDBJ databases">
        <title>Description of Paenibacillus glebae sp. nov.</title>
        <authorList>
            <person name="Carlier A."/>
            <person name="Qi S."/>
        </authorList>
    </citation>
    <scope>NUCLEOTIDE SEQUENCE</scope>
    <source>
        <strain evidence="2">LMG 31456</strain>
    </source>
</reference>
<feature type="transmembrane region" description="Helical" evidence="1">
    <location>
        <begin position="46"/>
        <end position="68"/>
    </location>
</feature>
<evidence type="ECO:0000313" key="2">
    <source>
        <dbReference type="EMBL" id="NOU93116.1"/>
    </source>
</evidence>
<proteinExistence type="predicted"/>
<dbReference type="RefSeq" id="WP_171651318.1">
    <property type="nucleotide sequence ID" value="NZ_WHOD01000035.1"/>
</dbReference>
<name>A0A972GLR1_9BACL</name>
<keyword evidence="1" id="KW-0472">Membrane</keyword>
<organism evidence="2 3">
    <name type="scientific">Paenibacillus foliorum</name>
    <dbReference type="NCBI Taxonomy" id="2654974"/>
    <lineage>
        <taxon>Bacteria</taxon>
        <taxon>Bacillati</taxon>
        <taxon>Bacillota</taxon>
        <taxon>Bacilli</taxon>
        <taxon>Bacillales</taxon>
        <taxon>Paenibacillaceae</taxon>
        <taxon>Paenibacillus</taxon>
    </lineage>
</organism>
<keyword evidence="3" id="KW-1185">Reference proteome</keyword>